<dbReference type="Proteomes" id="UP001190700">
    <property type="component" value="Unassembled WGS sequence"/>
</dbReference>
<proteinExistence type="predicted"/>
<organism evidence="1 2">
    <name type="scientific">Cymbomonas tetramitiformis</name>
    <dbReference type="NCBI Taxonomy" id="36881"/>
    <lineage>
        <taxon>Eukaryota</taxon>
        <taxon>Viridiplantae</taxon>
        <taxon>Chlorophyta</taxon>
        <taxon>Pyramimonadophyceae</taxon>
        <taxon>Pyramimonadales</taxon>
        <taxon>Pyramimonadaceae</taxon>
        <taxon>Cymbomonas</taxon>
    </lineage>
</organism>
<gene>
    <name evidence="1" type="ORF">CYMTET_21864</name>
</gene>
<name>A0AAE0G156_9CHLO</name>
<sequence>MQVPAAKRQTAMWAPVLHRDGAGQMWLFYAESHPRCLRNEIRSKGAETIPKRFSVGGNIKAMYQGAAEAI</sequence>
<keyword evidence="2" id="KW-1185">Reference proteome</keyword>
<protein>
    <submittedName>
        <fullName evidence="1">Uncharacterized protein</fullName>
    </submittedName>
</protein>
<accession>A0AAE0G156</accession>
<dbReference type="EMBL" id="LGRX02010791">
    <property type="protein sequence ID" value="KAK3269696.1"/>
    <property type="molecule type" value="Genomic_DNA"/>
</dbReference>
<evidence type="ECO:0000313" key="2">
    <source>
        <dbReference type="Proteomes" id="UP001190700"/>
    </source>
</evidence>
<dbReference type="AlphaFoldDB" id="A0AAE0G156"/>
<evidence type="ECO:0000313" key="1">
    <source>
        <dbReference type="EMBL" id="KAK3269696.1"/>
    </source>
</evidence>
<reference evidence="1 2" key="1">
    <citation type="journal article" date="2015" name="Genome Biol. Evol.">
        <title>Comparative Genomics of a Bacterivorous Green Alga Reveals Evolutionary Causalities and Consequences of Phago-Mixotrophic Mode of Nutrition.</title>
        <authorList>
            <person name="Burns J.A."/>
            <person name="Paasch A."/>
            <person name="Narechania A."/>
            <person name="Kim E."/>
        </authorList>
    </citation>
    <scope>NUCLEOTIDE SEQUENCE [LARGE SCALE GENOMIC DNA]</scope>
    <source>
        <strain evidence="1 2">PLY_AMNH</strain>
    </source>
</reference>
<comment type="caution">
    <text evidence="1">The sequence shown here is derived from an EMBL/GenBank/DDBJ whole genome shotgun (WGS) entry which is preliminary data.</text>
</comment>